<feature type="transmembrane region" description="Helical" evidence="1">
    <location>
        <begin position="186"/>
        <end position="205"/>
    </location>
</feature>
<keyword evidence="1" id="KW-0812">Transmembrane</keyword>
<accession>A0ABY0H0F1</accession>
<evidence type="ECO:0000313" key="3">
    <source>
        <dbReference type="Proteomes" id="UP000294003"/>
    </source>
</evidence>
<evidence type="ECO:0000313" key="2">
    <source>
        <dbReference type="EMBL" id="RYO78870.1"/>
    </source>
</evidence>
<feature type="transmembrane region" description="Helical" evidence="1">
    <location>
        <begin position="403"/>
        <end position="424"/>
    </location>
</feature>
<name>A0ABY0H0F1_9PEZI</name>
<proteinExistence type="predicted"/>
<gene>
    <name evidence="2" type="ORF">DL762_008469</name>
</gene>
<feature type="transmembrane region" description="Helical" evidence="1">
    <location>
        <begin position="369"/>
        <end position="391"/>
    </location>
</feature>
<dbReference type="Gene3D" id="1.20.58.340">
    <property type="entry name" value="Magnesium transport protein CorA, transmembrane region"/>
    <property type="match status" value="1"/>
</dbReference>
<feature type="transmembrane region" description="Helical" evidence="1">
    <location>
        <begin position="147"/>
        <end position="166"/>
    </location>
</feature>
<keyword evidence="1" id="KW-1133">Transmembrane helix</keyword>
<keyword evidence="1" id="KW-0472">Membrane</keyword>
<reference evidence="2 3" key="1">
    <citation type="submission" date="2018-06" db="EMBL/GenBank/DDBJ databases">
        <title>Complete Genomes of Monosporascus.</title>
        <authorList>
            <person name="Robinson A.J."/>
            <person name="Natvig D.O."/>
        </authorList>
    </citation>
    <scope>NUCLEOTIDE SEQUENCE [LARGE SCALE GENOMIC DNA]</scope>
    <source>
        <strain evidence="2 3">CBS 609.92</strain>
    </source>
</reference>
<keyword evidence="3" id="KW-1185">Reference proteome</keyword>
<sequence>MEGIKSLAQSFFDHEQKFLDPPRGYKYDAVELCVYPDSTKQGGVGDPNDPKLASPTLLSFSQEGLCAWLSSVKRDSALRLPEVTLRLVRIRRELDVSLVISQASFTQVFDLMKADPSIKYMICRDYDGFHEYHADGFRLTRFIGTSLYALVWTFDPTSMATTALFLDRRRQSFPKFVDVLWEFRSCIYTPSLLGFVSCYFLLLFFDHETGGWELETIRHVERQTGFGPHPTGWRGLEPLDLVEKFHINQLTSWLQAVTEVAGNVGSRARHQRTSLALLETIREERENGKHHGISGHALGGYQDSIRVIGEAIPSVERHMSTYIDFLVYLKDRAERLSGVLFALLTHEDADASIGLAAASKRDSSSMKTVAIMTMAFLPATFFAALFAMPSLQWDRPSVVQDNFWVYWAFTVPTTVAVFLVWLLITERKWICRKAADLYGVVKKTSV</sequence>
<evidence type="ECO:0000256" key="1">
    <source>
        <dbReference type="SAM" id="Phobius"/>
    </source>
</evidence>
<comment type="caution">
    <text evidence="2">The sequence shown here is derived from an EMBL/GenBank/DDBJ whole genome shotgun (WGS) entry which is preliminary data.</text>
</comment>
<protein>
    <submittedName>
        <fullName evidence="2">Uncharacterized protein</fullName>
    </submittedName>
</protein>
<dbReference type="Proteomes" id="UP000294003">
    <property type="component" value="Unassembled WGS sequence"/>
</dbReference>
<organism evidence="2 3">
    <name type="scientific">Monosporascus cannonballus</name>
    <dbReference type="NCBI Taxonomy" id="155416"/>
    <lineage>
        <taxon>Eukaryota</taxon>
        <taxon>Fungi</taxon>
        <taxon>Dikarya</taxon>
        <taxon>Ascomycota</taxon>
        <taxon>Pezizomycotina</taxon>
        <taxon>Sordariomycetes</taxon>
        <taxon>Xylariomycetidae</taxon>
        <taxon>Xylariales</taxon>
        <taxon>Xylariales incertae sedis</taxon>
        <taxon>Monosporascus</taxon>
    </lineage>
</organism>
<dbReference type="EMBL" id="QJNS01000357">
    <property type="protein sequence ID" value="RYO78870.1"/>
    <property type="molecule type" value="Genomic_DNA"/>
</dbReference>